<evidence type="ECO:0000256" key="1">
    <source>
        <dbReference type="SAM" id="MobiDB-lite"/>
    </source>
</evidence>
<dbReference type="VEuPathDB" id="FungiDB:PSTT_17121"/>
<dbReference type="AlphaFoldDB" id="A0A2S4U9S7"/>
<organism evidence="2 3">
    <name type="scientific">Puccinia striiformis</name>
    <dbReference type="NCBI Taxonomy" id="27350"/>
    <lineage>
        <taxon>Eukaryota</taxon>
        <taxon>Fungi</taxon>
        <taxon>Dikarya</taxon>
        <taxon>Basidiomycota</taxon>
        <taxon>Pucciniomycotina</taxon>
        <taxon>Pucciniomycetes</taxon>
        <taxon>Pucciniales</taxon>
        <taxon>Pucciniaceae</taxon>
        <taxon>Puccinia</taxon>
    </lineage>
</organism>
<feature type="compositionally biased region" description="Low complexity" evidence="1">
    <location>
        <begin position="304"/>
        <end position="314"/>
    </location>
</feature>
<feature type="region of interest" description="Disordered" evidence="1">
    <location>
        <begin position="257"/>
        <end position="277"/>
    </location>
</feature>
<sequence length="358" mass="39006">MAAPLPESEIQATVADSTGLDDGSLIISIIAYTNLHNHTWADLRADIIRIIGSSRKHLDTYIARLLDAGQIQFHFYIPNSHAFPFKRNYLVTSEAEYQLFLEELVRKPNSKVFIRMSMDEPGAKAKHQEVIKHQDDSLAIAVGSAEEVVNLECLQARHDQNPDADTRGDPIAPWVVKLRVHLENRTNTRPSEAIFLQDPNQPGLALRVTHKRLWAWARVLQQRTAGHTTPANNHVDLDNPPRGMNWVWEPCPSISPIKSRTSGSTPVPFGLPSGSTNPGRVIFSPRVGAPATTPAAVPVPTPATPVVNRPAVTPSNQPDRAPASSHSGSKNCSPLGDPSCPPDPSNPSQLGNPSCPGR</sequence>
<accession>A0A2S4U9S7</accession>
<dbReference type="VEuPathDB" id="FungiDB:PSHT_11728"/>
<feature type="region of interest" description="Disordered" evidence="1">
    <location>
        <begin position="291"/>
        <end position="358"/>
    </location>
</feature>
<gene>
    <name evidence="2" type="ORF">PSTT_17121</name>
</gene>
<evidence type="ECO:0000313" key="2">
    <source>
        <dbReference type="EMBL" id="POV93924.1"/>
    </source>
</evidence>
<comment type="caution">
    <text evidence="2">The sequence shown here is derived from an EMBL/GenBank/DDBJ whole genome shotgun (WGS) entry which is preliminary data.</text>
</comment>
<reference evidence="2" key="1">
    <citation type="submission" date="2017-12" db="EMBL/GenBank/DDBJ databases">
        <title>Gene loss provides genomic basis for host adaptation in cereal stripe rust fungi.</title>
        <authorList>
            <person name="Xia C."/>
        </authorList>
    </citation>
    <scope>NUCLEOTIDE SEQUENCE [LARGE SCALE GENOMIC DNA]</scope>
    <source>
        <strain evidence="2">93-210</strain>
    </source>
</reference>
<proteinExistence type="predicted"/>
<dbReference type="EMBL" id="PKSL01000480">
    <property type="protein sequence ID" value="POV93924.1"/>
    <property type="molecule type" value="Genomic_DNA"/>
</dbReference>
<dbReference type="Proteomes" id="UP000239156">
    <property type="component" value="Unassembled WGS sequence"/>
</dbReference>
<keyword evidence="3" id="KW-1185">Reference proteome</keyword>
<name>A0A2S4U9S7_9BASI</name>
<protein>
    <submittedName>
        <fullName evidence="2">Uncharacterized protein</fullName>
    </submittedName>
</protein>
<evidence type="ECO:0000313" key="3">
    <source>
        <dbReference type="Proteomes" id="UP000239156"/>
    </source>
</evidence>